<evidence type="ECO:0000256" key="1">
    <source>
        <dbReference type="SAM" id="SignalP"/>
    </source>
</evidence>
<dbReference type="RefSeq" id="WP_089242223.1">
    <property type="nucleotide sequence ID" value="NZ_FZOK01000015.1"/>
</dbReference>
<dbReference type="EMBL" id="FZOK01000015">
    <property type="protein sequence ID" value="SNS66656.1"/>
    <property type="molecule type" value="Genomic_DNA"/>
</dbReference>
<dbReference type="OrthoDB" id="9870102at2"/>
<reference evidence="3" key="1">
    <citation type="submission" date="2017-06" db="EMBL/GenBank/DDBJ databases">
        <authorList>
            <person name="Varghese N."/>
            <person name="Submissions S."/>
        </authorList>
    </citation>
    <scope>NUCLEOTIDE SEQUENCE [LARGE SCALE GENOMIC DNA]</scope>
    <source>
        <strain evidence="3">5C</strain>
    </source>
</reference>
<keyword evidence="3" id="KW-1185">Reference proteome</keyword>
<dbReference type="AlphaFoldDB" id="A0A239GBE2"/>
<feature type="chain" id="PRO_5012127683" evidence="1">
    <location>
        <begin position="27"/>
        <end position="70"/>
    </location>
</feature>
<gene>
    <name evidence="2" type="ORF">SAMN06295967_11591</name>
</gene>
<evidence type="ECO:0000313" key="2">
    <source>
        <dbReference type="EMBL" id="SNS66656.1"/>
    </source>
</evidence>
<evidence type="ECO:0000313" key="3">
    <source>
        <dbReference type="Proteomes" id="UP000198480"/>
    </source>
</evidence>
<feature type="signal peptide" evidence="1">
    <location>
        <begin position="1"/>
        <end position="26"/>
    </location>
</feature>
<proteinExistence type="predicted"/>
<organism evidence="2 3">
    <name type="scientific">Belliella buryatensis</name>
    <dbReference type="NCBI Taxonomy" id="1500549"/>
    <lineage>
        <taxon>Bacteria</taxon>
        <taxon>Pseudomonadati</taxon>
        <taxon>Bacteroidota</taxon>
        <taxon>Cytophagia</taxon>
        <taxon>Cytophagales</taxon>
        <taxon>Cyclobacteriaceae</taxon>
        <taxon>Belliella</taxon>
    </lineage>
</organism>
<keyword evidence="1" id="KW-0732">Signal</keyword>
<dbReference type="Proteomes" id="UP000198480">
    <property type="component" value="Unassembled WGS sequence"/>
</dbReference>
<protein>
    <submittedName>
        <fullName evidence="2">Uncharacterized protein</fullName>
    </submittedName>
</protein>
<name>A0A239GBE2_9BACT</name>
<sequence length="70" mass="7400">MKKLIGALVLSSLISLSLSIPNQTSAQTTGCDYWGEFHSCDMYDCGDCVFLACGSAGGVLICGFDDLIED</sequence>
<accession>A0A239GBE2</accession>